<dbReference type="InterPro" id="IPR036590">
    <property type="entry name" value="SRAP-like"/>
</dbReference>
<dbReference type="RefSeq" id="WP_077020139.1">
    <property type="nucleotide sequence ID" value="NZ_CADETK010000010.1"/>
</dbReference>
<reference evidence="1 2" key="1">
    <citation type="submission" date="2016-08" db="EMBL/GenBank/DDBJ databases">
        <authorList>
            <person name="Seilhamer J.J."/>
        </authorList>
    </citation>
    <scope>NUCLEOTIDE SEQUENCE [LARGE SCALE GENOMIC DNA]</scope>
    <source>
        <strain evidence="1 2">VC14762</strain>
    </source>
</reference>
<gene>
    <name evidence="1" type="ORF">A8E72_16500</name>
</gene>
<sequence length="241" mass="27174">MCTNYVAPGEDPGLNELKIDNFHDLYRWTPWKPEIYQDYDAPIVGYVDGQFKPLIAGFGFWPRALQKANIEKAKAQGRKPPLARSTMNVRDDNLGKSPLYGPTWRAGKRCLIPAQSVVEPSYPHARQEANGDWVLGPCVWQRIGVVDRPTMCVAGIWRTLTNQDGAEHHVMSMITVNADGHPLMSRMHKPGDEKRSVVILRPDDWEEWLTTSNVEAARAMLQLYPADEMFAEPVPPKPKAA</sequence>
<dbReference type="AlphaFoldDB" id="A0A1V2W4K0"/>
<dbReference type="OrthoDB" id="6192129at2"/>
<name>A0A1V2W4K0_9BURK</name>
<dbReference type="Pfam" id="PF02586">
    <property type="entry name" value="SRAP"/>
    <property type="match status" value="1"/>
</dbReference>
<proteinExistence type="predicted"/>
<dbReference type="Proteomes" id="UP000188543">
    <property type="component" value="Unassembled WGS sequence"/>
</dbReference>
<protein>
    <submittedName>
        <fullName evidence="1">DUF159 family protein</fullName>
    </submittedName>
</protein>
<dbReference type="InterPro" id="IPR003738">
    <property type="entry name" value="SRAP"/>
</dbReference>
<comment type="caution">
    <text evidence="1">The sequence shown here is derived from an EMBL/GenBank/DDBJ whole genome shotgun (WGS) entry which is preliminary data.</text>
</comment>
<evidence type="ECO:0000313" key="2">
    <source>
        <dbReference type="Proteomes" id="UP000188543"/>
    </source>
</evidence>
<evidence type="ECO:0000313" key="1">
    <source>
        <dbReference type="EMBL" id="ONU84998.1"/>
    </source>
</evidence>
<dbReference type="EMBL" id="MUTJ01000053">
    <property type="protein sequence ID" value="ONU84998.1"/>
    <property type="molecule type" value="Genomic_DNA"/>
</dbReference>
<dbReference type="GO" id="GO:0003697">
    <property type="term" value="F:single-stranded DNA binding"/>
    <property type="evidence" value="ECO:0007669"/>
    <property type="project" value="InterPro"/>
</dbReference>
<accession>A0A1V2W4K0</accession>
<dbReference type="GO" id="GO:0106300">
    <property type="term" value="P:protein-DNA covalent cross-linking repair"/>
    <property type="evidence" value="ECO:0007669"/>
    <property type="project" value="InterPro"/>
</dbReference>
<dbReference type="Gene3D" id="3.90.1680.10">
    <property type="entry name" value="SOS response associated peptidase-like"/>
    <property type="match status" value="1"/>
</dbReference>
<dbReference type="SUPFAM" id="SSF143081">
    <property type="entry name" value="BB1717-like"/>
    <property type="match status" value="1"/>
</dbReference>
<organism evidence="1 2">
    <name type="scientific">Burkholderia cenocepacia</name>
    <dbReference type="NCBI Taxonomy" id="95486"/>
    <lineage>
        <taxon>Bacteria</taxon>
        <taxon>Pseudomonadati</taxon>
        <taxon>Pseudomonadota</taxon>
        <taxon>Betaproteobacteria</taxon>
        <taxon>Burkholderiales</taxon>
        <taxon>Burkholderiaceae</taxon>
        <taxon>Burkholderia</taxon>
        <taxon>Burkholderia cepacia complex</taxon>
    </lineage>
</organism>